<dbReference type="Proteomes" id="UP000231586">
    <property type="component" value="Unassembled WGS sequence"/>
</dbReference>
<keyword evidence="3" id="KW-1185">Reference proteome</keyword>
<evidence type="ECO:0008006" key="4">
    <source>
        <dbReference type="Google" id="ProtNLM"/>
    </source>
</evidence>
<reference evidence="2 3" key="1">
    <citation type="submission" date="2017-11" db="EMBL/GenBank/DDBJ databases">
        <title>Genomic Encyclopedia of Archaeal and Bacterial Type Strains, Phase II (KMG-II): From Individual Species to Whole Genera.</title>
        <authorList>
            <person name="Goeker M."/>
        </authorList>
    </citation>
    <scope>NUCLEOTIDE SEQUENCE [LARGE SCALE GENOMIC DNA]</scope>
    <source>
        <strain evidence="2 3">DSM 22413</strain>
    </source>
</reference>
<name>A0A2M8WTY2_9MICO</name>
<feature type="compositionally biased region" description="Basic and acidic residues" evidence="1">
    <location>
        <begin position="23"/>
        <end position="37"/>
    </location>
</feature>
<proteinExistence type="predicted"/>
<dbReference type="Pfam" id="PF17227">
    <property type="entry name" value="DUF5302"/>
    <property type="match status" value="1"/>
</dbReference>
<gene>
    <name evidence="2" type="ORF">CLV34_0195</name>
</gene>
<dbReference type="AlphaFoldDB" id="A0A2M8WTY2"/>
<evidence type="ECO:0000313" key="2">
    <source>
        <dbReference type="EMBL" id="PJI94359.1"/>
    </source>
</evidence>
<organism evidence="2 3">
    <name type="scientific">Luteimicrobium subarcticum</name>
    <dbReference type="NCBI Taxonomy" id="620910"/>
    <lineage>
        <taxon>Bacteria</taxon>
        <taxon>Bacillati</taxon>
        <taxon>Actinomycetota</taxon>
        <taxon>Actinomycetes</taxon>
        <taxon>Micrococcales</taxon>
        <taxon>Luteimicrobium</taxon>
    </lineage>
</organism>
<dbReference type="EMBL" id="PGTZ01000006">
    <property type="protein sequence ID" value="PJI94359.1"/>
    <property type="molecule type" value="Genomic_DNA"/>
</dbReference>
<comment type="caution">
    <text evidence="2">The sequence shown here is derived from an EMBL/GenBank/DDBJ whole genome shotgun (WGS) entry which is preliminary data.</text>
</comment>
<dbReference type="RefSeq" id="WP_100348415.1">
    <property type="nucleotide sequence ID" value="NZ_PGTZ01000006.1"/>
</dbReference>
<accession>A0A2M8WTY2</accession>
<protein>
    <recommendedName>
        <fullName evidence="4">DUF5302 domain-containing protein</fullName>
    </recommendedName>
</protein>
<sequence length="71" mass="7562">MSDTTKGRDETPDQDAVEPAAADDVKARFKEALDRKNAAHHASASSAVNTGAVHGSENQGPARRDFRRKSG</sequence>
<feature type="compositionally biased region" description="Basic and acidic residues" evidence="1">
    <location>
        <begin position="1"/>
        <end position="11"/>
    </location>
</feature>
<dbReference type="InterPro" id="IPR035172">
    <property type="entry name" value="DUF5302"/>
</dbReference>
<evidence type="ECO:0000313" key="3">
    <source>
        <dbReference type="Proteomes" id="UP000231586"/>
    </source>
</evidence>
<evidence type="ECO:0000256" key="1">
    <source>
        <dbReference type="SAM" id="MobiDB-lite"/>
    </source>
</evidence>
<feature type="region of interest" description="Disordered" evidence="1">
    <location>
        <begin position="1"/>
        <end position="71"/>
    </location>
</feature>
<dbReference type="OrthoDB" id="4319558at2"/>